<dbReference type="FunFam" id="3.40.50.12780:FF:000012">
    <property type="entry name" value="Non-ribosomal peptide synthetase"/>
    <property type="match status" value="1"/>
</dbReference>
<dbReference type="Gene3D" id="3.30.559.30">
    <property type="entry name" value="Nonribosomal peptide synthetase, condensation domain"/>
    <property type="match status" value="1"/>
</dbReference>
<dbReference type="PROSITE" id="PS50075">
    <property type="entry name" value="CARRIER"/>
    <property type="match status" value="2"/>
</dbReference>
<dbReference type="PROSITE" id="PS00455">
    <property type="entry name" value="AMP_BINDING"/>
    <property type="match status" value="1"/>
</dbReference>
<dbReference type="SUPFAM" id="SSF56801">
    <property type="entry name" value="Acetyl-CoA synthetase-like"/>
    <property type="match status" value="1"/>
</dbReference>
<dbReference type="SMART" id="SM00825">
    <property type="entry name" value="PKS_KS"/>
    <property type="match status" value="1"/>
</dbReference>
<dbReference type="InterPro" id="IPR001242">
    <property type="entry name" value="Condensation_dom"/>
</dbReference>
<dbReference type="Pfam" id="PF00501">
    <property type="entry name" value="AMP-binding"/>
    <property type="match status" value="1"/>
</dbReference>
<evidence type="ECO:0000259" key="10">
    <source>
        <dbReference type="PROSITE" id="PS52004"/>
    </source>
</evidence>
<dbReference type="GO" id="GO:0006633">
    <property type="term" value="P:fatty acid biosynthetic process"/>
    <property type="evidence" value="ECO:0007669"/>
    <property type="project" value="InterPro"/>
</dbReference>
<evidence type="ECO:0000256" key="8">
    <source>
        <dbReference type="ARBA" id="ARBA00023268"/>
    </source>
</evidence>
<dbReference type="Pfam" id="PF00550">
    <property type="entry name" value="PP-binding"/>
    <property type="match status" value="2"/>
</dbReference>
<dbReference type="SMART" id="SM01294">
    <property type="entry name" value="PKS_PP_betabranch"/>
    <property type="match status" value="1"/>
</dbReference>
<dbReference type="GO" id="GO:0043041">
    <property type="term" value="P:amino acid activation for nonribosomal peptide biosynthetic process"/>
    <property type="evidence" value="ECO:0007669"/>
    <property type="project" value="TreeGrafter"/>
</dbReference>
<keyword evidence="7" id="KW-0045">Antibiotic biosynthesis</keyword>
<dbReference type="SUPFAM" id="SSF53901">
    <property type="entry name" value="Thiolase-like"/>
    <property type="match status" value="1"/>
</dbReference>
<keyword evidence="6" id="KW-0677">Repeat</keyword>
<evidence type="ECO:0000256" key="7">
    <source>
        <dbReference type="ARBA" id="ARBA00023194"/>
    </source>
</evidence>
<feature type="domain" description="Carrier" evidence="9">
    <location>
        <begin position="1710"/>
        <end position="1784"/>
    </location>
</feature>
<accession>A0A9J6ZDI7</accession>
<feature type="domain" description="Ketosynthase family 3 (KS3)" evidence="10">
    <location>
        <begin position="24"/>
        <end position="450"/>
    </location>
</feature>
<keyword evidence="3" id="KW-0596">Phosphopantetheine</keyword>
<dbReference type="KEGG" id="plig:NAG76_19030"/>
<sequence>MLQFQSIQLEEENEAAIEISEISNKDIAIIGMSAKLPHAKNLEQFWENLEQGLDCIGPLPENRLQDIEEYMRRIGIDQKSAKLLDCAFLDDISMFDYSFFRLSPKEASLMNPNQRMFLQTAWHTIEDAGYGGDALRGSRTGVFLGYNADSFHDYKRMIEALDLQSLGMAIPGNLSSMIASRISYLLDFKGPALMVDTACSSSLVAFHLACQAIRNGECELALVGSSKIYTFPVDVGISVGIESADGRAKPFDNDADGTGGGEGIVGVLLKPLHKALKDGDSIYAVVKGSATNQDGSSIGITAPNAAAQEDVIVRAWQDANVEPETISYIEAHGTGTVLGDPIEIDGITRAFRNYTEANQFCAVGSVKSNIGHLDHAAGLASLVKTVFALKKRKLPPTIHFTQPNSAIDFIRSPVYVNERMREWEAKSGIRRAGVSAFGMSGTNCHIILEESLQHTETKEIKELKQSPSIFTLSAESYRSLLQMTNDYISFFYQEDAMHLSIRDVCFTSAVGRGHYKYRFACIVEDIQDLLHKLEKMKWMQLNQIDAAQAEVKEIFIGEKLMAAMGAKDDIKEVQDIIYKTQDAELCAKYVQGESIDWREIFAGERRTRLHLPVYSFQENRCWIEPNAASTYLDVSPVAAAAAFDKEMIALSENKKVYLTGKDSEKYDSLEEDVGQIVGQILGFQEIDVNEHFYQLGGDSIIALQVVHEINRLLNVSIEISDVIQQGTIINLASFIQTYKGQPAKVTSSLPLVPAIEQENYPVSSAQKRLFLLDRLQSTSTSYNLIEALRLKGTMDRSHLEKTLQLLVNRHESLRTSFYFQNGDPVQRIHDNMSIEVMWMEATENDINTQLQQCIQPYDLSSAPLFRVFVFNMANDEYILLFDMHHIISDGTSMGILIREFVALYDGHELPPLSLQYKDYSVWEQEALQSEEMAKQKQFWLEALSGELPILDLPLDFVRPSIKSEKGHTLYFEIDETQTQELKQFTREAHASLFMVMMSAYQIMLSKYSKSEEIAVGTPIAGRLDPQLDALVGMFINTLVFLNKPSKNKTYEQYLNEVKEYSLQAYQHQDFPFDDLVRELGFTDLSRNPLFDTMFIMQNLKIPSMVGEHFELSSHAITMDTAKFDLMVQAVERQDRIELIVEYCSDLFHQRTIEQMMGHYIELLKQCTQHPQKKIGELNMLTDKDWHQITVQFNDLSGEFNEGLMIHQMFEKQARLNPNQFAVEFEDQFITYGELNEKANQLAKRLRSEGVQSDEVVGLLTYHSVEMMIGIMAVLKAGGAYLPIDPEYPDARKTFILNDCKVKVVLTNVSGELNLGEDKEIIHLLDDSLYTGDSRNLQPIQNSRNLMYVIYTSGSTGEPKGVMIEHRSFHNFVYTMNQHCGQTFGTKDRGLSLTNISFDVSVSELFLPLVFGGTLVLYDMRNFVNVKPLVETIVNKQITFAYIPPTILSAVAKGLLEHRDLVKLNKMLVGVESIQDVLLEQFMSLNPDMYLINGYGPTEVTICSNMYIYHSRTPEGKNVPIGKPLYNNQAFILGDGDIPVPVGVAGELCISGKGLARGYIHRPDLTDRSFVPHPWIADERMYRTGDLAKWLPDGNMVYLGRIDRQVKIRGYRIELSEVEIHLLKYSSIQEVVVIAEEDNEGYSYLCAYFVADVELSLNTLREAVLQNLPSFMIPSYFVQINEIPLTANGKIDRKALKKLEGKHSRLESYEAPSNELEKEIASIWREVLNMDEIGIHDSFFELGGQSIQAVRVQIEMEDRGLPVEGLNIVEHNTIKALALKISEFKKMEEGKGDI</sequence>
<evidence type="ECO:0000256" key="4">
    <source>
        <dbReference type="ARBA" id="ARBA00022553"/>
    </source>
</evidence>
<dbReference type="FunFam" id="1.10.1200.10:FF:000005">
    <property type="entry name" value="Nonribosomal peptide synthetase 1"/>
    <property type="match status" value="1"/>
</dbReference>
<keyword evidence="4" id="KW-0597">Phosphoprotein</keyword>
<dbReference type="CDD" id="cd19531">
    <property type="entry name" value="LCL_NRPS-like"/>
    <property type="match status" value="1"/>
</dbReference>
<dbReference type="Gene3D" id="3.40.47.10">
    <property type="match status" value="1"/>
</dbReference>
<evidence type="ECO:0000256" key="2">
    <source>
        <dbReference type="ARBA" id="ARBA00006432"/>
    </source>
</evidence>
<dbReference type="InterPro" id="IPR020845">
    <property type="entry name" value="AMP-binding_CS"/>
</dbReference>
<protein>
    <submittedName>
        <fullName evidence="11">Amino acid adenylation domain-containing protein</fullName>
    </submittedName>
</protein>
<dbReference type="Gene3D" id="2.30.38.10">
    <property type="entry name" value="Luciferase, Domain 3"/>
    <property type="match status" value="1"/>
</dbReference>
<dbReference type="Gene3D" id="3.40.50.980">
    <property type="match status" value="2"/>
</dbReference>
<evidence type="ECO:0000313" key="12">
    <source>
        <dbReference type="Proteomes" id="UP001056756"/>
    </source>
</evidence>
<dbReference type="InterPro" id="IPR014031">
    <property type="entry name" value="Ketoacyl_synth_C"/>
</dbReference>
<dbReference type="GO" id="GO:0005829">
    <property type="term" value="C:cytosol"/>
    <property type="evidence" value="ECO:0007669"/>
    <property type="project" value="TreeGrafter"/>
</dbReference>
<dbReference type="GO" id="GO:0004315">
    <property type="term" value="F:3-oxoacyl-[acyl-carrier-protein] synthase activity"/>
    <property type="evidence" value="ECO:0007669"/>
    <property type="project" value="InterPro"/>
</dbReference>
<proteinExistence type="inferred from homology"/>
<dbReference type="PROSITE" id="PS52004">
    <property type="entry name" value="KS3_2"/>
    <property type="match status" value="1"/>
</dbReference>
<dbReference type="InterPro" id="IPR023213">
    <property type="entry name" value="CAT-like_dom_sf"/>
</dbReference>
<gene>
    <name evidence="11" type="ORF">NAG76_19030</name>
</gene>
<keyword evidence="8" id="KW-0511">Multifunctional enzyme</keyword>
<dbReference type="Gene3D" id="3.30.300.30">
    <property type="match status" value="1"/>
</dbReference>
<reference evidence="11" key="1">
    <citation type="submission" date="2022-05" db="EMBL/GenBank/DDBJ databases">
        <title>Novel bacterial taxa in a minimal lignocellulolytic consortium and its capacity to transform plastics disclosed by genome-resolved metagenomics.</title>
        <authorList>
            <person name="Rodriguez C.A.D."/>
            <person name="Diaz-Garcia L."/>
            <person name="Herrera K."/>
            <person name="Tarazona N.A."/>
            <person name="Sproer C."/>
            <person name="Overmann J."/>
            <person name="Jimenez D.J."/>
        </authorList>
    </citation>
    <scope>NUCLEOTIDE SEQUENCE</scope>
    <source>
        <strain evidence="11">MAG5</strain>
    </source>
</reference>
<dbReference type="Pfam" id="PF22621">
    <property type="entry name" value="CurL-like_PKS_C"/>
    <property type="match status" value="1"/>
</dbReference>
<dbReference type="Pfam" id="PF02801">
    <property type="entry name" value="Ketoacyl-synt_C"/>
    <property type="match status" value="1"/>
</dbReference>
<dbReference type="Gene3D" id="1.10.1200.10">
    <property type="entry name" value="ACP-like"/>
    <property type="match status" value="2"/>
</dbReference>
<name>A0A9J6ZDI7_9BACL</name>
<dbReference type="InterPro" id="IPR016039">
    <property type="entry name" value="Thiolase-like"/>
</dbReference>
<dbReference type="Gene3D" id="1.10.1240.100">
    <property type="match status" value="1"/>
</dbReference>
<feature type="domain" description="Carrier" evidence="9">
    <location>
        <begin position="664"/>
        <end position="739"/>
    </location>
</feature>
<dbReference type="FunFam" id="3.40.50.980:FF:000001">
    <property type="entry name" value="Non-ribosomal peptide synthetase"/>
    <property type="match status" value="1"/>
</dbReference>
<evidence type="ECO:0000259" key="9">
    <source>
        <dbReference type="PROSITE" id="PS50075"/>
    </source>
</evidence>
<dbReference type="InterPro" id="IPR006162">
    <property type="entry name" value="Ppantetheine_attach_site"/>
</dbReference>
<dbReference type="Pfam" id="PF13193">
    <property type="entry name" value="AMP-binding_C"/>
    <property type="match status" value="1"/>
</dbReference>
<dbReference type="NCBIfam" id="TIGR01733">
    <property type="entry name" value="AA-adenyl-dom"/>
    <property type="match status" value="1"/>
</dbReference>
<evidence type="ECO:0000256" key="6">
    <source>
        <dbReference type="ARBA" id="ARBA00022737"/>
    </source>
</evidence>
<dbReference type="InterPro" id="IPR036736">
    <property type="entry name" value="ACP-like_sf"/>
</dbReference>
<dbReference type="Pfam" id="PF00668">
    <property type="entry name" value="Condensation"/>
    <property type="match status" value="1"/>
</dbReference>
<dbReference type="Proteomes" id="UP001056756">
    <property type="component" value="Chromosome"/>
</dbReference>
<dbReference type="InterPro" id="IPR010071">
    <property type="entry name" value="AA_adenyl_dom"/>
</dbReference>
<dbReference type="PROSITE" id="PS00606">
    <property type="entry name" value="KS3_1"/>
    <property type="match status" value="1"/>
</dbReference>
<dbReference type="GO" id="GO:0044550">
    <property type="term" value="P:secondary metabolite biosynthetic process"/>
    <property type="evidence" value="ECO:0007669"/>
    <property type="project" value="TreeGrafter"/>
</dbReference>
<dbReference type="GO" id="GO:0017000">
    <property type="term" value="P:antibiotic biosynthetic process"/>
    <property type="evidence" value="ECO:0007669"/>
    <property type="project" value="UniProtKB-KW"/>
</dbReference>
<dbReference type="EMBL" id="CP097899">
    <property type="protein sequence ID" value="URN93897.1"/>
    <property type="molecule type" value="Genomic_DNA"/>
</dbReference>
<evidence type="ECO:0000313" key="11">
    <source>
        <dbReference type="EMBL" id="URN93897.1"/>
    </source>
</evidence>
<dbReference type="Gene3D" id="3.30.559.10">
    <property type="entry name" value="Chloramphenicol acetyltransferase-like domain"/>
    <property type="match status" value="1"/>
</dbReference>
<dbReference type="Pfam" id="PF00109">
    <property type="entry name" value="ketoacyl-synt"/>
    <property type="match status" value="1"/>
</dbReference>
<dbReference type="PROSITE" id="PS00012">
    <property type="entry name" value="PHOSPHOPANTETHEINE"/>
    <property type="match status" value="1"/>
</dbReference>
<dbReference type="InterPro" id="IPR020841">
    <property type="entry name" value="PKS_Beta-ketoAc_synthase_dom"/>
</dbReference>
<dbReference type="InterPro" id="IPR000873">
    <property type="entry name" value="AMP-dep_synth/lig_dom"/>
</dbReference>
<organism evidence="11 12">
    <name type="scientific">Candidatus Pristimantibacillus lignocellulolyticus</name>
    <dbReference type="NCBI Taxonomy" id="2994561"/>
    <lineage>
        <taxon>Bacteria</taxon>
        <taxon>Bacillati</taxon>
        <taxon>Bacillota</taxon>
        <taxon>Bacilli</taxon>
        <taxon>Bacillales</taxon>
        <taxon>Paenibacillaceae</taxon>
        <taxon>Candidatus Pristimantibacillus</taxon>
    </lineage>
</organism>
<comment type="similarity">
    <text evidence="2">Belongs to the ATP-dependent AMP-binding enzyme family.</text>
</comment>
<dbReference type="InterPro" id="IPR014030">
    <property type="entry name" value="Ketoacyl_synth_N"/>
</dbReference>
<keyword evidence="5" id="KW-0808">Transferase</keyword>
<dbReference type="InterPro" id="IPR045851">
    <property type="entry name" value="AMP-bd_C_sf"/>
</dbReference>
<dbReference type="SUPFAM" id="SSF47336">
    <property type="entry name" value="ACP-like"/>
    <property type="match status" value="2"/>
</dbReference>
<evidence type="ECO:0000256" key="3">
    <source>
        <dbReference type="ARBA" id="ARBA00022450"/>
    </source>
</evidence>
<evidence type="ECO:0000256" key="1">
    <source>
        <dbReference type="ARBA" id="ARBA00001957"/>
    </source>
</evidence>
<dbReference type="PANTHER" id="PTHR45527:SF1">
    <property type="entry name" value="FATTY ACID SYNTHASE"/>
    <property type="match status" value="1"/>
</dbReference>
<evidence type="ECO:0000256" key="5">
    <source>
        <dbReference type="ARBA" id="ARBA00022679"/>
    </source>
</evidence>
<dbReference type="CDD" id="cd00833">
    <property type="entry name" value="PKS"/>
    <property type="match status" value="1"/>
</dbReference>
<dbReference type="InterPro" id="IPR025110">
    <property type="entry name" value="AMP-bd_C"/>
</dbReference>
<dbReference type="GO" id="GO:0031177">
    <property type="term" value="F:phosphopantetheine binding"/>
    <property type="evidence" value="ECO:0007669"/>
    <property type="project" value="TreeGrafter"/>
</dbReference>
<dbReference type="PANTHER" id="PTHR45527">
    <property type="entry name" value="NONRIBOSOMAL PEPTIDE SYNTHETASE"/>
    <property type="match status" value="1"/>
</dbReference>
<dbReference type="InterPro" id="IPR009081">
    <property type="entry name" value="PP-bd_ACP"/>
</dbReference>
<dbReference type="SUPFAM" id="SSF52777">
    <property type="entry name" value="CoA-dependent acyltransferases"/>
    <property type="match status" value="2"/>
</dbReference>
<comment type="cofactor">
    <cofactor evidence="1">
        <name>pantetheine 4'-phosphate</name>
        <dbReference type="ChEBI" id="CHEBI:47942"/>
    </cofactor>
</comment>
<dbReference type="InterPro" id="IPR018201">
    <property type="entry name" value="Ketoacyl_synth_AS"/>
</dbReference>